<accession>A0A062VAC5</accession>
<evidence type="ECO:0000256" key="3">
    <source>
        <dbReference type="ARBA" id="ARBA00023125"/>
    </source>
</evidence>
<dbReference type="RefSeq" id="WP_035596147.1">
    <property type="nucleotide sequence ID" value="NZ_ARYM01000006.1"/>
</dbReference>
<keyword evidence="3 5" id="KW-0238">DNA-binding</keyword>
<gene>
    <name evidence="7" type="ORF">HPO_06933</name>
</gene>
<dbReference type="InterPro" id="IPR036271">
    <property type="entry name" value="Tet_transcr_reg_TetR-rel_C_sf"/>
</dbReference>
<dbReference type="Pfam" id="PF00440">
    <property type="entry name" value="TetR_N"/>
    <property type="match status" value="1"/>
</dbReference>
<evidence type="ECO:0000313" key="7">
    <source>
        <dbReference type="EMBL" id="KCZ99284.1"/>
    </source>
</evidence>
<name>A0A062VAC5_9PROT</name>
<feature type="domain" description="HTH tetR-type" evidence="6">
    <location>
        <begin position="17"/>
        <end position="77"/>
    </location>
</feature>
<keyword evidence="2" id="KW-0805">Transcription regulation</keyword>
<evidence type="ECO:0000256" key="4">
    <source>
        <dbReference type="ARBA" id="ARBA00023163"/>
    </source>
</evidence>
<dbReference type="PANTHER" id="PTHR30055:SF175">
    <property type="entry name" value="HTH-TYPE TRANSCRIPTIONAL REPRESSOR KSTR2"/>
    <property type="match status" value="1"/>
</dbReference>
<protein>
    <submittedName>
        <fullName evidence="7">TetR family transcriptional regulator</fullName>
    </submittedName>
</protein>
<evidence type="ECO:0000259" key="6">
    <source>
        <dbReference type="PROSITE" id="PS50977"/>
    </source>
</evidence>
<keyword evidence="8" id="KW-1185">Reference proteome</keyword>
<proteinExistence type="predicted"/>
<evidence type="ECO:0000313" key="8">
    <source>
        <dbReference type="Proteomes" id="UP000027100"/>
    </source>
</evidence>
<keyword evidence="4" id="KW-0804">Transcription</keyword>
<dbReference type="EMBL" id="ARYM01000006">
    <property type="protein sequence ID" value="KCZ99284.1"/>
    <property type="molecule type" value="Genomic_DNA"/>
</dbReference>
<organism evidence="7 8">
    <name type="scientific">Hyphomonas polymorpha PS728</name>
    <dbReference type="NCBI Taxonomy" id="1280954"/>
    <lineage>
        <taxon>Bacteria</taxon>
        <taxon>Pseudomonadati</taxon>
        <taxon>Pseudomonadota</taxon>
        <taxon>Alphaproteobacteria</taxon>
        <taxon>Hyphomonadales</taxon>
        <taxon>Hyphomonadaceae</taxon>
        <taxon>Hyphomonas</taxon>
    </lineage>
</organism>
<comment type="caution">
    <text evidence="7">The sequence shown here is derived from an EMBL/GenBank/DDBJ whole genome shotgun (WGS) entry which is preliminary data.</text>
</comment>
<dbReference type="eggNOG" id="COG1309">
    <property type="taxonomic scope" value="Bacteria"/>
</dbReference>
<dbReference type="Gene3D" id="1.10.357.10">
    <property type="entry name" value="Tetracycline Repressor, domain 2"/>
    <property type="match status" value="1"/>
</dbReference>
<dbReference type="OrthoDB" id="9816431at2"/>
<dbReference type="STRING" id="1280954.HPO_06933"/>
<sequence>MDSDTLPDESPAERRRQRVRTAILDAAERVFSKEGESGLSIRRLAEEIDYSPAAIYKYFGSKEELLDELKESFFERLMSTVDRAALTTLPFEARVRQCFAKYVETAIARPHHYAAAFASAADPGAGMNGTDCWEDFEKSHKGQAFMIVVGLVREGQEIGVFDTSFDPYIAAKSLWASMHGVALLLIHLPGFPGLLPPPDRGIDTARFVQFHAGLLFRSLCASPVSPVCSGHAE</sequence>
<dbReference type="InterPro" id="IPR001647">
    <property type="entry name" value="HTH_TetR"/>
</dbReference>
<dbReference type="SUPFAM" id="SSF48498">
    <property type="entry name" value="Tetracyclin repressor-like, C-terminal domain"/>
    <property type="match status" value="1"/>
</dbReference>
<dbReference type="InterPro" id="IPR050109">
    <property type="entry name" value="HTH-type_TetR-like_transc_reg"/>
</dbReference>
<dbReference type="PATRIC" id="fig|1280954.3.peg.1406"/>
<dbReference type="Proteomes" id="UP000027100">
    <property type="component" value="Unassembled WGS sequence"/>
</dbReference>
<dbReference type="GO" id="GO:0000976">
    <property type="term" value="F:transcription cis-regulatory region binding"/>
    <property type="evidence" value="ECO:0007669"/>
    <property type="project" value="TreeGrafter"/>
</dbReference>
<dbReference type="PRINTS" id="PR00455">
    <property type="entry name" value="HTHTETR"/>
</dbReference>
<dbReference type="GO" id="GO:0003700">
    <property type="term" value="F:DNA-binding transcription factor activity"/>
    <property type="evidence" value="ECO:0007669"/>
    <property type="project" value="TreeGrafter"/>
</dbReference>
<evidence type="ECO:0000256" key="2">
    <source>
        <dbReference type="ARBA" id="ARBA00023015"/>
    </source>
</evidence>
<dbReference type="AlphaFoldDB" id="A0A062VAC5"/>
<dbReference type="PANTHER" id="PTHR30055">
    <property type="entry name" value="HTH-TYPE TRANSCRIPTIONAL REGULATOR RUTR"/>
    <property type="match status" value="1"/>
</dbReference>
<feature type="DNA-binding region" description="H-T-H motif" evidence="5">
    <location>
        <begin position="40"/>
        <end position="59"/>
    </location>
</feature>
<evidence type="ECO:0000256" key="1">
    <source>
        <dbReference type="ARBA" id="ARBA00022491"/>
    </source>
</evidence>
<reference evidence="7 8" key="1">
    <citation type="journal article" date="2014" name="Antonie Van Leeuwenhoek">
        <title>Hyphomonas beringensis sp. nov. and Hyphomonas chukchiensis sp. nov., isolated from surface seawater of the Bering Sea and Chukchi Sea.</title>
        <authorList>
            <person name="Li C."/>
            <person name="Lai Q."/>
            <person name="Li G."/>
            <person name="Dong C."/>
            <person name="Wang J."/>
            <person name="Liao Y."/>
            <person name="Shao Z."/>
        </authorList>
    </citation>
    <scope>NUCLEOTIDE SEQUENCE [LARGE SCALE GENOMIC DNA]</scope>
    <source>
        <strain evidence="7 8">PS728</strain>
    </source>
</reference>
<dbReference type="PROSITE" id="PS50977">
    <property type="entry name" value="HTH_TETR_2"/>
    <property type="match status" value="1"/>
</dbReference>
<keyword evidence="1" id="KW-0678">Repressor</keyword>
<dbReference type="SUPFAM" id="SSF46689">
    <property type="entry name" value="Homeodomain-like"/>
    <property type="match status" value="1"/>
</dbReference>
<evidence type="ECO:0000256" key="5">
    <source>
        <dbReference type="PROSITE-ProRule" id="PRU00335"/>
    </source>
</evidence>
<dbReference type="InterPro" id="IPR009057">
    <property type="entry name" value="Homeodomain-like_sf"/>
</dbReference>